<feature type="domain" description="Solute-binding protein family 3/N-terminal" evidence="4">
    <location>
        <begin position="40"/>
        <end position="367"/>
    </location>
</feature>
<dbReference type="GO" id="GO:0016020">
    <property type="term" value="C:membrane"/>
    <property type="evidence" value="ECO:0007669"/>
    <property type="project" value="InterPro"/>
</dbReference>
<organism evidence="6 7">
    <name type="scientific">Roseiarcus fermentans</name>
    <dbReference type="NCBI Taxonomy" id="1473586"/>
    <lineage>
        <taxon>Bacteria</taxon>
        <taxon>Pseudomonadati</taxon>
        <taxon>Pseudomonadota</taxon>
        <taxon>Alphaproteobacteria</taxon>
        <taxon>Hyphomicrobiales</taxon>
        <taxon>Roseiarcaceae</taxon>
        <taxon>Roseiarcus</taxon>
    </lineage>
</organism>
<feature type="signal peptide" evidence="3">
    <location>
        <begin position="1"/>
        <end position="35"/>
    </location>
</feature>
<evidence type="ECO:0000259" key="5">
    <source>
        <dbReference type="SMART" id="SM00079"/>
    </source>
</evidence>
<dbReference type="PRINTS" id="PR00169">
    <property type="entry name" value="KCHANNEL"/>
</dbReference>
<feature type="chain" id="PRO_5017024735" evidence="3">
    <location>
        <begin position="36"/>
        <end position="367"/>
    </location>
</feature>
<evidence type="ECO:0000256" key="3">
    <source>
        <dbReference type="SAM" id="SignalP"/>
    </source>
</evidence>
<dbReference type="SMART" id="SM00079">
    <property type="entry name" value="PBPe"/>
    <property type="match status" value="1"/>
</dbReference>
<dbReference type="SUPFAM" id="SSF81324">
    <property type="entry name" value="Voltage-gated potassium channels"/>
    <property type="match status" value="1"/>
</dbReference>
<reference evidence="6 7" key="1">
    <citation type="submission" date="2018-06" db="EMBL/GenBank/DDBJ databases">
        <title>Genomic Encyclopedia of Type Strains, Phase IV (KMG-IV): sequencing the most valuable type-strain genomes for metagenomic binning, comparative biology and taxonomic classification.</title>
        <authorList>
            <person name="Goeker M."/>
        </authorList>
    </citation>
    <scope>NUCLEOTIDE SEQUENCE [LARGE SCALE GENOMIC DNA]</scope>
    <source>
        <strain evidence="6 7">DSM 24875</strain>
    </source>
</reference>
<evidence type="ECO:0000313" key="7">
    <source>
        <dbReference type="Proteomes" id="UP000253529"/>
    </source>
</evidence>
<dbReference type="InterPro" id="IPR001638">
    <property type="entry name" value="Solute-binding_3/MltF_N"/>
</dbReference>
<proteinExistence type="predicted"/>
<dbReference type="Gene3D" id="3.40.190.10">
    <property type="entry name" value="Periplasmic binding protein-like II"/>
    <property type="match status" value="3"/>
</dbReference>
<evidence type="ECO:0000256" key="1">
    <source>
        <dbReference type="ARBA" id="ARBA00022729"/>
    </source>
</evidence>
<protein>
    <submittedName>
        <fullName evidence="6">Amino acid ABC transporter substrate-binding protein (PAAT family)</fullName>
    </submittedName>
</protein>
<dbReference type="Pfam" id="PF00497">
    <property type="entry name" value="SBP_bac_3"/>
    <property type="match status" value="1"/>
</dbReference>
<keyword evidence="2" id="KW-0812">Transmembrane</keyword>
<name>A0A366EMW3_9HYPH</name>
<dbReference type="GO" id="GO:0015276">
    <property type="term" value="F:ligand-gated monoatomic ion channel activity"/>
    <property type="evidence" value="ECO:0007669"/>
    <property type="project" value="InterPro"/>
</dbReference>
<keyword evidence="2" id="KW-0472">Membrane</keyword>
<dbReference type="Gene3D" id="1.10.287.70">
    <property type="match status" value="1"/>
</dbReference>
<feature type="transmembrane region" description="Helical" evidence="2">
    <location>
        <begin position="151"/>
        <end position="172"/>
    </location>
</feature>
<keyword evidence="1 3" id="KW-0732">Signal</keyword>
<feature type="transmembrane region" description="Helical" evidence="2">
    <location>
        <begin position="214"/>
        <end position="235"/>
    </location>
</feature>
<keyword evidence="2" id="KW-1133">Transmembrane helix</keyword>
<dbReference type="RefSeq" id="WP_113892467.1">
    <property type="nucleotide sequence ID" value="NZ_QNRK01000042.1"/>
</dbReference>
<evidence type="ECO:0000313" key="6">
    <source>
        <dbReference type="EMBL" id="RBP03767.1"/>
    </source>
</evidence>
<dbReference type="Pfam" id="PF07885">
    <property type="entry name" value="Ion_trans_2"/>
    <property type="match status" value="1"/>
</dbReference>
<dbReference type="PANTHER" id="PTHR35936:SF19">
    <property type="entry name" value="AMINO-ACID-BINDING PROTEIN YXEM-RELATED"/>
    <property type="match status" value="1"/>
</dbReference>
<evidence type="ECO:0000256" key="2">
    <source>
        <dbReference type="SAM" id="Phobius"/>
    </source>
</evidence>
<dbReference type="SUPFAM" id="SSF53850">
    <property type="entry name" value="Periplasmic binding protein-like II"/>
    <property type="match status" value="1"/>
</dbReference>
<gene>
    <name evidence="6" type="ORF">DFR50_14214</name>
</gene>
<accession>A0A366EMW3</accession>
<sequence>MPPSACHRSPFAASRRFRRLAPALALVSLVATASAAAEAPLRVAVYDVPPYGHAEPDGTIDGVSVDLWRRAAEVLGREYRLVPVAQMTAVLDGVARGDYDAAIGAITITPERLARVDFSYPAHRSGVAVAVRRDSGLTAAFRTYASVVAELSPLIALTLALLVAMGVAMWLAERPKRAHESAVASLRDGVYWAVVTMTTVGYGDKTPKTSSGRIIAVVWMLASVALISLISTAVVSKVTADRVASARPLTEADLVGKRLAAVARSSGAEFLDERRLAYRPFDDIPSELAALARGEVDAVVNSVGALQYAIATRFSRTVEPPRGVLAPAYMAFALPPGSALKRPLDEALAEITATPEWRRVEASYFGP</sequence>
<comment type="caution">
    <text evidence="6">The sequence shown here is derived from an EMBL/GenBank/DDBJ whole genome shotgun (WGS) entry which is preliminary data.</text>
</comment>
<dbReference type="Proteomes" id="UP000253529">
    <property type="component" value="Unassembled WGS sequence"/>
</dbReference>
<dbReference type="EMBL" id="QNRK01000042">
    <property type="protein sequence ID" value="RBP03767.1"/>
    <property type="molecule type" value="Genomic_DNA"/>
</dbReference>
<feature type="domain" description="Ionotropic glutamate receptor C-terminal" evidence="5">
    <location>
        <begin position="40"/>
        <end position="359"/>
    </location>
</feature>
<keyword evidence="7" id="KW-1185">Reference proteome</keyword>
<dbReference type="PANTHER" id="PTHR35936">
    <property type="entry name" value="MEMBRANE-BOUND LYTIC MUREIN TRANSGLYCOSYLASE F"/>
    <property type="match status" value="1"/>
</dbReference>
<dbReference type="InterPro" id="IPR001320">
    <property type="entry name" value="Iontro_rcpt_C"/>
</dbReference>
<dbReference type="AlphaFoldDB" id="A0A366EMW3"/>
<dbReference type="InterPro" id="IPR013099">
    <property type="entry name" value="K_chnl_dom"/>
</dbReference>
<evidence type="ECO:0000259" key="4">
    <source>
        <dbReference type="SMART" id="SM00062"/>
    </source>
</evidence>
<dbReference type="SMART" id="SM00062">
    <property type="entry name" value="PBPb"/>
    <property type="match status" value="1"/>
</dbReference>